<comment type="caution">
    <text evidence="3">The sequence shown here is derived from an EMBL/GenBank/DDBJ whole genome shotgun (WGS) entry which is preliminary data.</text>
</comment>
<dbReference type="CDD" id="cd02966">
    <property type="entry name" value="TlpA_like_family"/>
    <property type="match status" value="1"/>
</dbReference>
<feature type="domain" description="Thioredoxin" evidence="2">
    <location>
        <begin position="73"/>
        <end position="210"/>
    </location>
</feature>
<dbReference type="Proteomes" id="UP000760480">
    <property type="component" value="Unassembled WGS sequence"/>
</dbReference>
<dbReference type="InterPro" id="IPR000866">
    <property type="entry name" value="AhpC/TSA"/>
</dbReference>
<evidence type="ECO:0000259" key="2">
    <source>
        <dbReference type="PROSITE" id="PS51352"/>
    </source>
</evidence>
<protein>
    <submittedName>
        <fullName evidence="3">TlpA family protein disulfide reductase</fullName>
    </submittedName>
</protein>
<keyword evidence="1" id="KW-0676">Redox-active center</keyword>
<reference evidence="3 4" key="1">
    <citation type="submission" date="2019-03" db="EMBL/GenBank/DDBJ databases">
        <title>Metabolic reconstructions from genomes of highly enriched 'Candidatus Accumulibacter' and 'Candidatus Competibacter' bioreactor populations.</title>
        <authorList>
            <person name="Annavajhala M.K."/>
            <person name="Welles L."/>
            <person name="Abbas B."/>
            <person name="Sorokin D."/>
            <person name="Park H."/>
            <person name="Van Loosdrecht M."/>
            <person name="Chandran K."/>
        </authorList>
    </citation>
    <scope>NUCLEOTIDE SEQUENCE [LARGE SCALE GENOMIC DNA]</scope>
    <source>
        <strain evidence="3 4">SBR_G</strain>
    </source>
</reference>
<sequence>MRAGMPWTHATKQSRPERMRCAILRFDRNLPRLAAPHRAPQPRPPVPTIAPYHSYRIDFRPALLLLALLALSPLARAQGPDFTLPGVDGQPVRLADFRGRWVIVNFWATWCTPCLLEMPELQAFHKQHHERATVVGINFEDIAPSEIRAFVERLAITFPVALSGSEPLPGFELKGLPTTFLISPTGELVDTHLGTVNAAMLAERLAELESTGGSSR</sequence>
<dbReference type="PROSITE" id="PS00194">
    <property type="entry name" value="THIOREDOXIN_1"/>
    <property type="match status" value="1"/>
</dbReference>
<accession>A0ABX1THX9</accession>
<dbReference type="InterPro" id="IPR036249">
    <property type="entry name" value="Thioredoxin-like_sf"/>
</dbReference>
<dbReference type="PANTHER" id="PTHR42852">
    <property type="entry name" value="THIOL:DISULFIDE INTERCHANGE PROTEIN DSBE"/>
    <property type="match status" value="1"/>
</dbReference>
<organism evidence="3 4">
    <name type="scientific">Candidatus Competibacter phosphatis</name>
    <dbReference type="NCBI Taxonomy" id="221280"/>
    <lineage>
        <taxon>Bacteria</taxon>
        <taxon>Pseudomonadati</taxon>
        <taxon>Pseudomonadota</taxon>
        <taxon>Gammaproteobacteria</taxon>
        <taxon>Candidatus Competibacteraceae</taxon>
        <taxon>Candidatus Competibacter</taxon>
    </lineage>
</organism>
<dbReference type="PANTHER" id="PTHR42852:SF18">
    <property type="entry name" value="CHROMOSOME UNDETERMINED SCAFFOLD_47, WHOLE GENOME SHOTGUN SEQUENCE"/>
    <property type="match status" value="1"/>
</dbReference>
<dbReference type="InterPro" id="IPR050553">
    <property type="entry name" value="Thioredoxin_ResA/DsbE_sf"/>
</dbReference>
<dbReference type="SUPFAM" id="SSF52833">
    <property type="entry name" value="Thioredoxin-like"/>
    <property type="match status" value="1"/>
</dbReference>
<proteinExistence type="predicted"/>
<dbReference type="Pfam" id="PF00578">
    <property type="entry name" value="AhpC-TSA"/>
    <property type="match status" value="1"/>
</dbReference>
<evidence type="ECO:0000313" key="3">
    <source>
        <dbReference type="EMBL" id="NMQ18169.1"/>
    </source>
</evidence>
<keyword evidence="4" id="KW-1185">Reference proteome</keyword>
<dbReference type="Gene3D" id="3.40.30.10">
    <property type="entry name" value="Glutaredoxin"/>
    <property type="match status" value="1"/>
</dbReference>
<evidence type="ECO:0000313" key="4">
    <source>
        <dbReference type="Proteomes" id="UP000760480"/>
    </source>
</evidence>
<evidence type="ECO:0000256" key="1">
    <source>
        <dbReference type="ARBA" id="ARBA00023284"/>
    </source>
</evidence>
<gene>
    <name evidence="3" type="ORF">E4P82_02525</name>
</gene>
<name>A0ABX1THX9_9GAMM</name>
<dbReference type="InterPro" id="IPR017937">
    <property type="entry name" value="Thioredoxin_CS"/>
</dbReference>
<dbReference type="EMBL" id="SPMZ01000008">
    <property type="protein sequence ID" value="NMQ18169.1"/>
    <property type="molecule type" value="Genomic_DNA"/>
</dbReference>
<dbReference type="InterPro" id="IPR013766">
    <property type="entry name" value="Thioredoxin_domain"/>
</dbReference>
<dbReference type="PROSITE" id="PS51352">
    <property type="entry name" value="THIOREDOXIN_2"/>
    <property type="match status" value="1"/>
</dbReference>